<comment type="caution">
    <text evidence="2">The sequence shown here is derived from an EMBL/GenBank/DDBJ whole genome shotgun (WGS) entry which is preliminary data.</text>
</comment>
<dbReference type="EMBL" id="CASHTH010000236">
    <property type="protein sequence ID" value="CAI7994994.1"/>
    <property type="molecule type" value="Genomic_DNA"/>
</dbReference>
<accession>A0AA35QWN1</accession>
<dbReference type="Pfam" id="PF07004">
    <property type="entry name" value="SHIPPO-rpt"/>
    <property type="match status" value="3"/>
</dbReference>
<evidence type="ECO:0000313" key="3">
    <source>
        <dbReference type="Proteomes" id="UP001174909"/>
    </source>
</evidence>
<dbReference type="AlphaFoldDB" id="A0AA35QWN1"/>
<dbReference type="Proteomes" id="UP001174909">
    <property type="component" value="Unassembled WGS sequence"/>
</dbReference>
<dbReference type="InterPro" id="IPR010736">
    <property type="entry name" value="SHIPPO-rpt"/>
</dbReference>
<feature type="compositionally biased region" description="Basic and acidic residues" evidence="1">
    <location>
        <begin position="154"/>
        <end position="164"/>
    </location>
</feature>
<evidence type="ECO:0000256" key="1">
    <source>
        <dbReference type="SAM" id="MobiDB-lite"/>
    </source>
</evidence>
<feature type="compositionally biased region" description="Acidic residues" evidence="1">
    <location>
        <begin position="139"/>
        <end position="149"/>
    </location>
</feature>
<feature type="region of interest" description="Disordered" evidence="1">
    <location>
        <begin position="55"/>
        <end position="174"/>
    </location>
</feature>
<feature type="non-terminal residue" evidence="2">
    <location>
        <position position="1"/>
    </location>
</feature>
<gene>
    <name evidence="2" type="ORF">GBAR_LOCUS1587</name>
</gene>
<reference evidence="2" key="1">
    <citation type="submission" date="2023-03" db="EMBL/GenBank/DDBJ databases">
        <authorList>
            <person name="Steffen K."/>
            <person name="Cardenas P."/>
        </authorList>
    </citation>
    <scope>NUCLEOTIDE SEQUENCE</scope>
</reference>
<feature type="region of interest" description="Disordered" evidence="1">
    <location>
        <begin position="256"/>
        <end position="294"/>
    </location>
</feature>
<evidence type="ECO:0000313" key="2">
    <source>
        <dbReference type="EMBL" id="CAI7994994.1"/>
    </source>
</evidence>
<keyword evidence="3" id="KW-1185">Reference proteome</keyword>
<organism evidence="2 3">
    <name type="scientific">Geodia barretti</name>
    <name type="common">Barrett's horny sponge</name>
    <dbReference type="NCBI Taxonomy" id="519541"/>
    <lineage>
        <taxon>Eukaryota</taxon>
        <taxon>Metazoa</taxon>
        <taxon>Porifera</taxon>
        <taxon>Demospongiae</taxon>
        <taxon>Heteroscleromorpha</taxon>
        <taxon>Tetractinellida</taxon>
        <taxon>Astrophorina</taxon>
        <taxon>Geodiidae</taxon>
        <taxon>Geodia</taxon>
    </lineage>
</organism>
<sequence>MCPALTSLIRDIRVHTIHKYNTALYYTTCMLIDVVQDDTVTTKKYRGVHFGNQNSLRTQFKGREGPGPGDYHQPTEDSADVSPPSHPPPQTKATSSKSLPRYHMIITRQEEKKAVPGPGRYDIRSQFRTDPSADGTGQNEDEREEETEDAPFGSREKRFIDPKHHSPSCTTYQEPRSAFSRGRLGHGKAPFGQTSLRFRRNRRDREIPGPGMYNNNHMTSLVVDLSRRSQFHGTYKCPFGSTSVRTAPLIKKDVILGPGPAHYQPSESQSVEPGDGGRSQQPRETKPSYTFASTTSRLYSPPSIVTVRTYAPPTAVQLYIVACSRVSIQVYNNFLTPFRYKYLPHHVFQSA</sequence>
<protein>
    <submittedName>
        <fullName evidence="2">Sperm-tail PG-rich repeat-containing protein 2</fullName>
    </submittedName>
</protein>
<proteinExistence type="predicted"/>
<name>A0AA35QWN1_GEOBA</name>